<evidence type="ECO:0000313" key="3">
    <source>
        <dbReference type="Proteomes" id="UP001187734"/>
    </source>
</evidence>
<dbReference type="EMBL" id="ONZP01000224">
    <property type="protein sequence ID" value="SPJ78352.1"/>
    <property type="molecule type" value="Genomic_DNA"/>
</dbReference>
<feature type="signal peptide" evidence="1">
    <location>
        <begin position="1"/>
        <end position="19"/>
    </location>
</feature>
<reference evidence="2" key="1">
    <citation type="submission" date="2018-03" db="EMBL/GenBank/DDBJ databases">
        <authorList>
            <person name="Guldener U."/>
        </authorList>
    </citation>
    <scope>NUCLEOTIDE SEQUENCE</scope>
</reference>
<sequence length="167" mass="18113">MHTSTFLSFLLALAATAQSLKFTGPTTSEPIDLSKEITVTWTEGNSSEHKKWPSFDLEWFSKPTELKSFGFEIASGLNTSDGQYKFTPGRNTIKTLQPFLDELYKNKAFSFRATLRNGTETEDVGPVVSSGNYNVIGLQKTTNAAAAVGLGWGSLACGIAAVSFMII</sequence>
<name>A0AAE8SJ42_9HYPO</name>
<keyword evidence="1" id="KW-0732">Signal</keyword>
<proteinExistence type="predicted"/>
<protein>
    <submittedName>
        <fullName evidence="2">Uncharacterized protein</fullName>
    </submittedName>
</protein>
<organism evidence="2 3">
    <name type="scientific">Fusarium torulosum</name>
    <dbReference type="NCBI Taxonomy" id="33205"/>
    <lineage>
        <taxon>Eukaryota</taxon>
        <taxon>Fungi</taxon>
        <taxon>Dikarya</taxon>
        <taxon>Ascomycota</taxon>
        <taxon>Pezizomycotina</taxon>
        <taxon>Sordariomycetes</taxon>
        <taxon>Hypocreomycetidae</taxon>
        <taxon>Hypocreales</taxon>
        <taxon>Nectriaceae</taxon>
        <taxon>Fusarium</taxon>
    </lineage>
</organism>
<evidence type="ECO:0000313" key="2">
    <source>
        <dbReference type="EMBL" id="SPJ78352.1"/>
    </source>
</evidence>
<dbReference type="Proteomes" id="UP001187734">
    <property type="component" value="Unassembled WGS sequence"/>
</dbReference>
<feature type="chain" id="PRO_5042048493" evidence="1">
    <location>
        <begin position="20"/>
        <end position="167"/>
    </location>
</feature>
<gene>
    <name evidence="2" type="ORF">FTOL_06741</name>
</gene>
<keyword evidence="3" id="KW-1185">Reference proteome</keyword>
<dbReference type="AlphaFoldDB" id="A0AAE8SJ42"/>
<comment type="caution">
    <text evidence="2">The sequence shown here is derived from an EMBL/GenBank/DDBJ whole genome shotgun (WGS) entry which is preliminary data.</text>
</comment>
<evidence type="ECO:0000256" key="1">
    <source>
        <dbReference type="SAM" id="SignalP"/>
    </source>
</evidence>
<accession>A0AAE8SJ42</accession>